<proteinExistence type="inferred from homology"/>
<dbReference type="PANTHER" id="PTHR13774">
    <property type="entry name" value="PHENAZINE BIOSYNTHESIS PROTEIN"/>
    <property type="match status" value="1"/>
</dbReference>
<dbReference type="Pfam" id="PF02567">
    <property type="entry name" value="PhzC-PhzF"/>
    <property type="match status" value="1"/>
</dbReference>
<keyword evidence="4" id="KW-1185">Reference proteome</keyword>
<dbReference type="Proteomes" id="UP001565368">
    <property type="component" value="Unassembled WGS sequence"/>
</dbReference>
<dbReference type="PANTHER" id="PTHR13774:SF17">
    <property type="entry name" value="PHENAZINE BIOSYNTHESIS-LIKE DOMAIN-CONTAINING PROTEIN"/>
    <property type="match status" value="1"/>
</dbReference>
<evidence type="ECO:0000313" key="4">
    <source>
        <dbReference type="Proteomes" id="UP001565368"/>
    </source>
</evidence>
<dbReference type="InterPro" id="IPR003719">
    <property type="entry name" value="Phenazine_PhzF-like"/>
</dbReference>
<accession>A0ABR3Q9V6</accession>
<gene>
    <name evidence="3" type="ORF">Q8F55_002455</name>
</gene>
<evidence type="ECO:0000256" key="2">
    <source>
        <dbReference type="ARBA" id="ARBA00023235"/>
    </source>
</evidence>
<name>A0ABR3Q9V6_9TREE</name>
<comment type="similarity">
    <text evidence="1">Belongs to the PhzF family.</text>
</comment>
<dbReference type="PIRSF" id="PIRSF016184">
    <property type="entry name" value="PhzC_PhzF"/>
    <property type="match status" value="1"/>
</dbReference>
<keyword evidence="2" id="KW-0413">Isomerase</keyword>
<sequence length="303" mass="31346">MTLAPAPYYTGNAFTTSPHGGGQAAIILLPASDPRLQSEEWKAAVARDFNLPMIAIHAPLPPSAEGTPRYSVEWWLPDGTEAPLCGHASLVAAHVLLPHHEGASALEFETKTRGVLRATREGDGGEIGVALPLQAAATPSASEKARLAQIIAGAAGLEPDAVVELTTWQDGGAVTAEVGPGVDLASLAVDTEALRAIPHHAIITQLLGKGERGVKVQSRVFIPNWGVPEDPVCGSGHSAITAHYLLGPAAARVGTLVPDAAGATLDAKQLSERGGALRTSLDGKSVRLVGRAWRTGKGELEVL</sequence>
<evidence type="ECO:0000256" key="1">
    <source>
        <dbReference type="ARBA" id="ARBA00008270"/>
    </source>
</evidence>
<reference evidence="3 4" key="1">
    <citation type="submission" date="2023-08" db="EMBL/GenBank/DDBJ databases">
        <title>Annotated Genome Sequence of Vanrija albida AlHP1.</title>
        <authorList>
            <person name="Herzog R."/>
        </authorList>
    </citation>
    <scope>NUCLEOTIDE SEQUENCE [LARGE SCALE GENOMIC DNA]</scope>
    <source>
        <strain evidence="3 4">AlHP1</strain>
    </source>
</reference>
<dbReference type="EMBL" id="JBBXJM010000002">
    <property type="protein sequence ID" value="KAL1411494.1"/>
    <property type="molecule type" value="Genomic_DNA"/>
</dbReference>
<dbReference type="RefSeq" id="XP_069211438.1">
    <property type="nucleotide sequence ID" value="XM_069351052.1"/>
</dbReference>
<dbReference type="Gene3D" id="3.10.310.10">
    <property type="entry name" value="Diaminopimelate Epimerase, Chain A, domain 1"/>
    <property type="match status" value="2"/>
</dbReference>
<evidence type="ECO:0008006" key="5">
    <source>
        <dbReference type="Google" id="ProtNLM"/>
    </source>
</evidence>
<comment type="caution">
    <text evidence="3">The sequence shown here is derived from an EMBL/GenBank/DDBJ whole genome shotgun (WGS) entry which is preliminary data.</text>
</comment>
<protein>
    <recommendedName>
        <fullName evidence="5">Phenazine biosynthesis protein</fullName>
    </recommendedName>
</protein>
<dbReference type="GeneID" id="95983498"/>
<dbReference type="SUPFAM" id="SSF54506">
    <property type="entry name" value="Diaminopimelate epimerase-like"/>
    <property type="match status" value="1"/>
</dbReference>
<evidence type="ECO:0000313" key="3">
    <source>
        <dbReference type="EMBL" id="KAL1411494.1"/>
    </source>
</evidence>
<organism evidence="3 4">
    <name type="scientific">Vanrija albida</name>
    <dbReference type="NCBI Taxonomy" id="181172"/>
    <lineage>
        <taxon>Eukaryota</taxon>
        <taxon>Fungi</taxon>
        <taxon>Dikarya</taxon>
        <taxon>Basidiomycota</taxon>
        <taxon>Agaricomycotina</taxon>
        <taxon>Tremellomycetes</taxon>
        <taxon>Trichosporonales</taxon>
        <taxon>Trichosporonaceae</taxon>
        <taxon>Vanrija</taxon>
    </lineage>
</organism>